<dbReference type="InterPro" id="IPR017441">
    <property type="entry name" value="Protein_kinase_ATP_BS"/>
</dbReference>
<name>A0ABQ7X6P1_BRANA</name>
<feature type="region of interest" description="Disordered" evidence="11">
    <location>
        <begin position="1597"/>
        <end position="1619"/>
    </location>
</feature>
<dbReference type="SUPFAM" id="SSF81606">
    <property type="entry name" value="PP2C-like"/>
    <property type="match status" value="1"/>
</dbReference>
<gene>
    <name evidence="14" type="ORF">HID58_094631</name>
</gene>
<feature type="domain" description="Protein kinase" evidence="12">
    <location>
        <begin position="1768"/>
        <end position="2098"/>
    </location>
</feature>
<evidence type="ECO:0000259" key="13">
    <source>
        <dbReference type="PROSITE" id="PS51746"/>
    </source>
</evidence>
<feature type="binding site" evidence="10">
    <location>
        <position position="1056"/>
    </location>
    <ligand>
        <name>ATP</name>
        <dbReference type="ChEBI" id="CHEBI:30616"/>
    </ligand>
</feature>
<evidence type="ECO:0000313" key="14">
    <source>
        <dbReference type="EMBL" id="KAH0851605.1"/>
    </source>
</evidence>
<evidence type="ECO:0008006" key="16">
    <source>
        <dbReference type="Google" id="ProtNLM"/>
    </source>
</evidence>
<keyword evidence="9" id="KW-0472">Membrane</keyword>
<dbReference type="InterPro" id="IPR011009">
    <property type="entry name" value="Kinase-like_dom_sf"/>
</dbReference>
<reference evidence="14 15" key="1">
    <citation type="submission" date="2021-05" db="EMBL/GenBank/DDBJ databases">
        <title>Genome Assembly of Synthetic Allotetraploid Brassica napus Reveals Homoeologous Exchanges between Subgenomes.</title>
        <authorList>
            <person name="Davis J.T."/>
        </authorList>
    </citation>
    <scope>NUCLEOTIDE SEQUENCE [LARGE SCALE GENOMIC DNA]</scope>
    <source>
        <strain evidence="15">cv. Da-Ae</strain>
        <tissue evidence="14">Seedling</tissue>
    </source>
</reference>
<comment type="similarity">
    <text evidence="1">Belongs to the protein kinase superfamily. ADCK protein kinase family.</text>
</comment>
<dbReference type="InterPro" id="IPR001245">
    <property type="entry name" value="Ser-Thr/Tyr_kinase_cat_dom"/>
</dbReference>
<sequence length="2264" mass="249515">MVDRKEPGETSTTASTAEDDILGSGRWRRPRGYKGGGEIEGTQQALDRLISNGSSKVACLYTQQGKKGTNQDAMLVFENFCSRDDTVFCGVFDGHGPFGHMVAKKVRDTLPSTLSTQLKLASESEQSGLVNEEEEGQRSESVITTMDEQWCELIPNGEQLPEMYLPLKHALLKSCQQIDKELKMHPTIDCFCSGTTSVTLIKQGEDLVVGNIGDSRAVLATRDKDNALVAVQLTVDLKPDLPSESARIQKCKGRVFALQDEPEVARVWLPNSNSPGLAMARAFGDFCLKDYGLISVPDINYRPPYRRRPAVDIVASAPSRSTAARALVDTAVRSWRIKYPTSKNDDCTVVCLFLQDSSNVVKDSHNEDSVESVSISNKEEEIVPVKEESISKSCGIESKMMTMTLAECISVAQDDEEWSALEGLTRVNSLLSIPRFFSGTMVAATTTMTATFRLFLFCLTYSFTVFSMVSSVTDPRDAAALRSLMDQWDNTPPSWGGSDDPCGTPWEGGFINNGSQGRLSGDIGELSELRSLDLSFNPGLTGSLTSRLRDLQKLNILILAGCGFTGSIPNEIGYLKDLSFLALNSNNFTGKIPASLGNLSKVYWLDLADNQLTGPIPISSGSSPGLDLLLKAKHLRLDRNTLTGKVPENLSNLTNIIELNLAHNKLVGSLPDLSDMKSLNYVDLSNNSFDPSEPPLWFSTLPSLTTLVMEYGSLHGPLPNKLFGYPQLQQVKLRKNAFNGTLSLGDTVGPELQLVDLQDNDISSVTLSSGYTNTLILVGNPVCTTALSNTNYCQIQQKQAKRIYSTSLANCGGKSCPLDQKVSPQSCECAYPYEGTLYFRGPMFRDLTNANTYHSLEMSLWVKLGLTPGSVSLQNPFFNNDDYLQIQLELFPSTGKYFNRSEVQRIGFDLSNQTYKPPPLFGPYYFIASPYTFPADGNGRSLSSRMVTGIITGCSALVLCLVALGIYAFWQKRRAEQAIGLSRPFAKTNSGCISVSWASSGKDSGGAPQLKGARWFSYEELKKITNNFSMSSELGSGGYGKVYKGMLSDGQMVAIKRAQQGSTQGGHEFKTEIELLSRVHHKNLVGLVGFCFEQGEQILVYEFMSNGSLKDSLTGRSGIALDWKRRLRVALGSARGLAYLHELADPPIIHRDVKSTNILLDENLTAKVADFGLSKLVSDCTKGHVSTQVKGTLGYLDPEYYTTQKLTEKSDVYSFGVVLLELITAKQPIEKGKYIVREIKLVMNKCDEEFYGLREKMDRSLRDAGALPELGRYMELALKCVDETAAERPTMSEVVKEIEIIIQNSGASTSSSSASASSSATDFGGVKGGDKVLYGENLRKKEVRDGEGAFDYSGGYSVMTKVEPNSELQISPAIHDPRGKEKQQQVVLSTESIDSLLIGSYSFAVWSSSVEGFIVGSLANISNTETSIRIWFNLHDDVLFLFLLPPALNWGEGQCPLVRSHSSGQNFFLVIVSELIYIGFDIATENYSWSHVGFIFSSVCYLSVYALLRAANVFGCGYLVNLAQTAPKKMPMTQQKALWYSGLRGAMDFALALQSCHNLAEGHVGDGVSFRNSRRHVAKSKFFFPNRKRLARAALVQARPREDGVTPSPPSSSRPSPAPVVQYKRADLADDLQAEARALGRAVDASVYSPELIARKHGSQPLKALRRSVEILTALGGFALNLGIDQRRGKLEENMKKRAGELRRIFTRLGPTFVKLGQGLSTRPDLCPPDYLEELAELQDALPTFPDAEAFACIERELDLSLESIFSSISPDPIAAASLGQVYKAHLRYSGQVVAVKVQRPGIEEAIGLDFYLIRGVGKLINKYVDFITTDVLALIDEFACRVYQELNYVQEAQNARRFKKLYADKADVLVPDIFWDYTSRKVLTMEWVEGTKLNEQVAIESQGLKVLDLVNTGIQCSLRQLLEYGFFHADPHPGNLLATPDGKLAFLDFGMMSETPEEARFAIIGHVVHLVNRDYEAMARDYYALKFLSPDVDVTPIIPALRDFFDDALNYTVSELNFKTLVDGLGAVFYQYPFDVPAYYALILRSLTVLEGLALYADPDFKVLAASYPYFAKRLLTDQNPYLRDALIELLFKDGKFRWGRLENLLQQGSKDRDFSSKDALQPVLKLLLDPNGEELRLLVIKEAVRVSEAFALGSVVDTYNSMPEFMRSLVFNGNGNAGPLTMNPTELESTLELRDQVSRIWSLLQSSESFDPAILQPIAQVLQQPEARRLGGRVAGGVGQRLAARFLQQLLRATTPSPSPVP</sequence>
<dbReference type="Gene3D" id="3.30.200.20">
    <property type="entry name" value="Phosphorylase Kinase, domain 1"/>
    <property type="match status" value="1"/>
</dbReference>
<protein>
    <recommendedName>
        <fullName evidence="16">Protein kinase domain-containing protein</fullName>
    </recommendedName>
</protein>
<dbReference type="PROSITE" id="PS50011">
    <property type="entry name" value="PROTEIN_KINASE_DOM"/>
    <property type="match status" value="2"/>
</dbReference>
<dbReference type="SMART" id="SM00220">
    <property type="entry name" value="S_TKc"/>
    <property type="match status" value="1"/>
</dbReference>
<feature type="compositionally biased region" description="Pro residues" evidence="11">
    <location>
        <begin position="1607"/>
        <end position="1618"/>
    </location>
</feature>
<dbReference type="PROSITE" id="PS00108">
    <property type="entry name" value="PROTEIN_KINASE_ST"/>
    <property type="match status" value="1"/>
</dbReference>
<evidence type="ECO:0000256" key="11">
    <source>
        <dbReference type="SAM" id="MobiDB-lite"/>
    </source>
</evidence>
<dbReference type="Gene3D" id="3.60.40.10">
    <property type="entry name" value="PPM-type phosphatase domain"/>
    <property type="match status" value="1"/>
</dbReference>
<keyword evidence="3" id="KW-0808">Transferase</keyword>
<keyword evidence="8" id="KW-1133">Transmembrane helix</keyword>
<dbReference type="InterPro" id="IPR050154">
    <property type="entry name" value="UbiB_kinase"/>
</dbReference>
<evidence type="ECO:0000256" key="7">
    <source>
        <dbReference type="ARBA" id="ARBA00022840"/>
    </source>
</evidence>
<dbReference type="InterPro" id="IPR001932">
    <property type="entry name" value="PPM-type_phosphatase-like_dom"/>
</dbReference>
<keyword evidence="2" id="KW-0723">Serine/threonine-protein kinase</keyword>
<dbReference type="SMART" id="SM00332">
    <property type="entry name" value="PP2Cc"/>
    <property type="match status" value="1"/>
</dbReference>
<dbReference type="InterPro" id="IPR000719">
    <property type="entry name" value="Prot_kinase_dom"/>
</dbReference>
<feature type="region of interest" description="Disordered" evidence="11">
    <location>
        <begin position="121"/>
        <end position="141"/>
    </location>
</feature>
<keyword evidence="15" id="KW-1185">Reference proteome</keyword>
<keyword evidence="5 10" id="KW-0547">Nucleotide-binding</keyword>
<evidence type="ECO:0000256" key="5">
    <source>
        <dbReference type="ARBA" id="ARBA00022741"/>
    </source>
</evidence>
<dbReference type="CDD" id="cd14066">
    <property type="entry name" value="STKc_IRAK"/>
    <property type="match status" value="1"/>
</dbReference>
<dbReference type="CDD" id="cd00143">
    <property type="entry name" value="PP2Cc"/>
    <property type="match status" value="1"/>
</dbReference>
<evidence type="ECO:0000256" key="8">
    <source>
        <dbReference type="ARBA" id="ARBA00022989"/>
    </source>
</evidence>
<keyword evidence="4" id="KW-0812">Transmembrane</keyword>
<accession>A0ABQ7X6P1</accession>
<comment type="caution">
    <text evidence="14">The sequence shown here is derived from an EMBL/GenBank/DDBJ whole genome shotgun (WGS) entry which is preliminary data.</text>
</comment>
<keyword evidence="7 10" id="KW-0067">ATP-binding</keyword>
<evidence type="ECO:0000256" key="1">
    <source>
        <dbReference type="ARBA" id="ARBA00009670"/>
    </source>
</evidence>
<dbReference type="PANTHER" id="PTHR10566">
    <property type="entry name" value="CHAPERONE-ACTIVITY OF BC1 COMPLEX CABC1 -RELATED"/>
    <property type="match status" value="1"/>
</dbReference>
<dbReference type="PROSITE" id="PS00107">
    <property type="entry name" value="PROTEIN_KINASE_ATP"/>
    <property type="match status" value="1"/>
</dbReference>
<proteinExistence type="inferred from homology"/>
<evidence type="ECO:0000256" key="2">
    <source>
        <dbReference type="ARBA" id="ARBA00022527"/>
    </source>
</evidence>
<dbReference type="EMBL" id="JAGKQM010001620">
    <property type="protein sequence ID" value="KAH0851605.1"/>
    <property type="molecule type" value="Genomic_DNA"/>
</dbReference>
<dbReference type="Gene3D" id="3.80.10.10">
    <property type="entry name" value="Ribonuclease Inhibitor"/>
    <property type="match status" value="2"/>
</dbReference>
<feature type="domain" description="PPM-type phosphatase" evidence="13">
    <location>
        <begin position="57"/>
        <end position="354"/>
    </location>
</feature>
<dbReference type="SUPFAM" id="SSF56112">
    <property type="entry name" value="Protein kinase-like (PK-like)"/>
    <property type="match status" value="2"/>
</dbReference>
<evidence type="ECO:0000256" key="10">
    <source>
        <dbReference type="PROSITE-ProRule" id="PRU10141"/>
    </source>
</evidence>
<feature type="domain" description="Protein kinase" evidence="12">
    <location>
        <begin position="1028"/>
        <end position="1302"/>
    </location>
</feature>
<organism evidence="14 15">
    <name type="scientific">Brassica napus</name>
    <name type="common">Rape</name>
    <dbReference type="NCBI Taxonomy" id="3708"/>
    <lineage>
        <taxon>Eukaryota</taxon>
        <taxon>Viridiplantae</taxon>
        <taxon>Streptophyta</taxon>
        <taxon>Embryophyta</taxon>
        <taxon>Tracheophyta</taxon>
        <taxon>Spermatophyta</taxon>
        <taxon>Magnoliopsida</taxon>
        <taxon>eudicotyledons</taxon>
        <taxon>Gunneridae</taxon>
        <taxon>Pentapetalae</taxon>
        <taxon>rosids</taxon>
        <taxon>malvids</taxon>
        <taxon>Brassicales</taxon>
        <taxon>Brassicaceae</taxon>
        <taxon>Brassiceae</taxon>
        <taxon>Brassica</taxon>
    </lineage>
</organism>
<evidence type="ECO:0000256" key="9">
    <source>
        <dbReference type="ARBA" id="ARBA00023136"/>
    </source>
</evidence>
<dbReference type="InterPro" id="IPR036457">
    <property type="entry name" value="PPM-type-like_dom_sf"/>
</dbReference>
<evidence type="ECO:0000313" key="15">
    <source>
        <dbReference type="Proteomes" id="UP000824890"/>
    </source>
</evidence>
<keyword evidence="6" id="KW-0418">Kinase</keyword>
<dbReference type="SUPFAM" id="SSF52058">
    <property type="entry name" value="L domain-like"/>
    <property type="match status" value="1"/>
</dbReference>
<dbReference type="PROSITE" id="PS51746">
    <property type="entry name" value="PPM_2"/>
    <property type="match status" value="1"/>
</dbReference>
<dbReference type="CDD" id="cd05121">
    <property type="entry name" value="ABC1_ADCK3-like"/>
    <property type="match status" value="1"/>
</dbReference>
<dbReference type="InterPro" id="IPR032675">
    <property type="entry name" value="LRR_dom_sf"/>
</dbReference>
<evidence type="ECO:0000256" key="3">
    <source>
        <dbReference type="ARBA" id="ARBA00022679"/>
    </source>
</evidence>
<dbReference type="PANTHER" id="PTHR10566:SF126">
    <property type="entry name" value="PROTEIN KINASE DOMAIN-CONTAINING PROTEIN"/>
    <property type="match status" value="1"/>
</dbReference>
<evidence type="ECO:0000256" key="4">
    <source>
        <dbReference type="ARBA" id="ARBA00022692"/>
    </source>
</evidence>
<dbReference type="Gene3D" id="1.10.510.10">
    <property type="entry name" value="Transferase(Phosphotransferase) domain 1"/>
    <property type="match status" value="2"/>
</dbReference>
<dbReference type="Pfam" id="PF07714">
    <property type="entry name" value="PK_Tyr_Ser-Thr"/>
    <property type="match status" value="1"/>
</dbReference>
<dbReference type="Pfam" id="PF03109">
    <property type="entry name" value="ABC1"/>
    <property type="match status" value="1"/>
</dbReference>
<evidence type="ECO:0000259" key="12">
    <source>
        <dbReference type="PROSITE" id="PS50011"/>
    </source>
</evidence>
<dbReference type="InterPro" id="IPR008271">
    <property type="entry name" value="Ser/Thr_kinase_AS"/>
</dbReference>
<evidence type="ECO:0000256" key="6">
    <source>
        <dbReference type="ARBA" id="ARBA00022777"/>
    </source>
</evidence>
<dbReference type="Pfam" id="PF00481">
    <property type="entry name" value="PP2C"/>
    <property type="match status" value="1"/>
</dbReference>
<feature type="region of interest" description="Disordered" evidence="11">
    <location>
        <begin position="1"/>
        <end position="39"/>
    </location>
</feature>
<dbReference type="InterPro" id="IPR004147">
    <property type="entry name" value="ABC1_dom"/>
</dbReference>
<dbReference type="Proteomes" id="UP000824890">
    <property type="component" value="Unassembled WGS sequence"/>
</dbReference>